<evidence type="ECO:0000313" key="7">
    <source>
        <dbReference type="EMBL" id="TXC89288.1"/>
    </source>
</evidence>
<keyword evidence="2 5" id="KW-0812">Transmembrane</keyword>
<feature type="transmembrane region" description="Helical" evidence="5">
    <location>
        <begin position="332"/>
        <end position="351"/>
    </location>
</feature>
<dbReference type="OrthoDB" id="5486437at2"/>
<name>A0A5C6W0S6_9BACI</name>
<feature type="transmembrane region" description="Helical" evidence="5">
    <location>
        <begin position="357"/>
        <end position="378"/>
    </location>
</feature>
<evidence type="ECO:0000256" key="1">
    <source>
        <dbReference type="ARBA" id="ARBA00004141"/>
    </source>
</evidence>
<dbReference type="EMBL" id="VOQF01000012">
    <property type="protein sequence ID" value="TXC89288.1"/>
    <property type="molecule type" value="Genomic_DNA"/>
</dbReference>
<feature type="transmembrane region" description="Helical" evidence="5">
    <location>
        <begin position="265"/>
        <end position="284"/>
    </location>
</feature>
<reference evidence="7 8" key="1">
    <citation type="journal article" date="2005" name="Int. J. Syst. Evol. Microbiol.">
        <title>Bacillus litoralis sp. nov., isolated from a tidal flat of the Yellow Sea in Korea.</title>
        <authorList>
            <person name="Yoon J.H."/>
            <person name="Oh T.K."/>
        </authorList>
    </citation>
    <scope>NUCLEOTIDE SEQUENCE [LARGE SCALE GENOMIC DNA]</scope>
    <source>
        <strain evidence="7 8">SW-211</strain>
    </source>
</reference>
<dbReference type="Pfam" id="PF12698">
    <property type="entry name" value="ABC2_membrane_3"/>
    <property type="match status" value="1"/>
</dbReference>
<protein>
    <submittedName>
        <fullName evidence="7">ABC transporter permease</fullName>
    </submittedName>
</protein>
<dbReference type="AlphaFoldDB" id="A0A5C6W0S6"/>
<proteinExistence type="predicted"/>
<evidence type="ECO:0000256" key="4">
    <source>
        <dbReference type="ARBA" id="ARBA00023136"/>
    </source>
</evidence>
<feature type="domain" description="ABC-2 type transporter transmembrane" evidence="6">
    <location>
        <begin position="17"/>
        <end position="375"/>
    </location>
</feature>
<evidence type="ECO:0000256" key="3">
    <source>
        <dbReference type="ARBA" id="ARBA00022989"/>
    </source>
</evidence>
<dbReference type="GO" id="GO:0140359">
    <property type="term" value="F:ABC-type transporter activity"/>
    <property type="evidence" value="ECO:0007669"/>
    <property type="project" value="InterPro"/>
</dbReference>
<evidence type="ECO:0000313" key="8">
    <source>
        <dbReference type="Proteomes" id="UP000321363"/>
    </source>
</evidence>
<feature type="transmembrane region" description="Helical" evidence="5">
    <location>
        <begin position="20"/>
        <end position="38"/>
    </location>
</feature>
<feature type="transmembrane region" description="Helical" evidence="5">
    <location>
        <begin position="173"/>
        <end position="196"/>
    </location>
</feature>
<gene>
    <name evidence="7" type="ORF">FS935_17585</name>
</gene>
<keyword evidence="8" id="KW-1185">Reference proteome</keyword>
<dbReference type="GO" id="GO:0016020">
    <property type="term" value="C:membrane"/>
    <property type="evidence" value="ECO:0007669"/>
    <property type="project" value="UniProtKB-SubCell"/>
</dbReference>
<dbReference type="RefSeq" id="WP_146949954.1">
    <property type="nucleotide sequence ID" value="NZ_VOQF01000012.1"/>
</dbReference>
<dbReference type="Proteomes" id="UP000321363">
    <property type="component" value="Unassembled WGS sequence"/>
</dbReference>
<comment type="subcellular location">
    <subcellularLocation>
        <location evidence="1">Membrane</location>
        <topology evidence="1">Multi-pass membrane protein</topology>
    </subcellularLocation>
</comment>
<evidence type="ECO:0000259" key="6">
    <source>
        <dbReference type="Pfam" id="PF12698"/>
    </source>
</evidence>
<comment type="caution">
    <text evidence="7">The sequence shown here is derived from an EMBL/GenBank/DDBJ whole genome shotgun (WGS) entry which is preliminary data.</text>
</comment>
<keyword evidence="3 5" id="KW-1133">Transmembrane helix</keyword>
<organism evidence="7 8">
    <name type="scientific">Metabacillus litoralis</name>
    <dbReference type="NCBI Taxonomy" id="152268"/>
    <lineage>
        <taxon>Bacteria</taxon>
        <taxon>Bacillati</taxon>
        <taxon>Bacillota</taxon>
        <taxon>Bacilli</taxon>
        <taxon>Bacillales</taxon>
        <taxon>Bacillaceae</taxon>
        <taxon>Metabacillus</taxon>
    </lineage>
</organism>
<dbReference type="InterPro" id="IPR013525">
    <property type="entry name" value="ABC2_TM"/>
</dbReference>
<accession>A0A5C6W0S6</accession>
<dbReference type="PANTHER" id="PTHR43471">
    <property type="entry name" value="ABC TRANSPORTER PERMEASE"/>
    <property type="match status" value="1"/>
</dbReference>
<sequence>MTWHVFIKELKDSIRDRKTIFLSVLLPILFNVGLLFFLENVMMNEKVEQVTVAVDSNTDPVVISWLQELKELEVELVEDPVKVVKDGDALVAFIADADFITKLEKNEIPSISVFADPTSTKGGTTQDLISNVLTIKKQEYIAQRLADNNIDPLTIEPFQINIESISEGDDMSLYMISIFAQLIIVLAVLMGGLPAANDLFAGEKERKTMEALLMTPVNRFHIIVGKWMTISALSMLSGIFSCITFIIGVNLFTERLADALQLDKNIGFFTVSLLVGIIFFALLISSIQMIISLLANNLKEAQNYISPITTLAMVPYFVLIGVSVTELNSTHFMIPFLNIYALIKQLIYGIYDVTSILLVVGSSVVFIIITFVIAYAMFMKSKWVLGKS</sequence>
<evidence type="ECO:0000256" key="5">
    <source>
        <dbReference type="SAM" id="Phobius"/>
    </source>
</evidence>
<feature type="transmembrane region" description="Helical" evidence="5">
    <location>
        <begin position="304"/>
        <end position="325"/>
    </location>
</feature>
<keyword evidence="4 5" id="KW-0472">Membrane</keyword>
<dbReference type="PANTHER" id="PTHR43471:SF3">
    <property type="entry name" value="ABC TRANSPORTER PERMEASE PROTEIN NATB"/>
    <property type="match status" value="1"/>
</dbReference>
<feature type="transmembrane region" description="Helical" evidence="5">
    <location>
        <begin position="227"/>
        <end position="253"/>
    </location>
</feature>
<evidence type="ECO:0000256" key="2">
    <source>
        <dbReference type="ARBA" id="ARBA00022692"/>
    </source>
</evidence>